<organism evidence="1 2">
    <name type="scientific">Vibrio splendidus</name>
    <dbReference type="NCBI Taxonomy" id="29497"/>
    <lineage>
        <taxon>Bacteria</taxon>
        <taxon>Pseudomonadati</taxon>
        <taxon>Pseudomonadota</taxon>
        <taxon>Gammaproteobacteria</taxon>
        <taxon>Vibrionales</taxon>
        <taxon>Vibrionaceae</taxon>
        <taxon>Vibrio</taxon>
    </lineage>
</organism>
<dbReference type="Proteomes" id="UP000244080">
    <property type="component" value="Unassembled WGS sequence"/>
</dbReference>
<protein>
    <submittedName>
        <fullName evidence="1">Uncharacterized protein</fullName>
    </submittedName>
</protein>
<evidence type="ECO:0000313" key="2">
    <source>
        <dbReference type="Proteomes" id="UP000244080"/>
    </source>
</evidence>
<name>A0A2T5E542_VIBSP</name>
<dbReference type="EMBL" id="PIGA01000045">
    <property type="protein sequence ID" value="PTP14451.1"/>
    <property type="molecule type" value="Genomic_DNA"/>
</dbReference>
<sequence>MGSYTKSKTPSLEQFDELNTLSLITKPDDHIMPAELEAAFSKFIDTLYDYRVERTGTHYVEQLIRSNDSKTESNITLASITGLNTYVVNTLIRQMLIEKMNALSEERLRDNSGEYIEQQVF</sequence>
<gene>
    <name evidence="1" type="ORF">CWO36_21200</name>
</gene>
<dbReference type="AlphaFoldDB" id="A0A2T5E542"/>
<proteinExistence type="predicted"/>
<comment type="caution">
    <text evidence="1">The sequence shown here is derived from an EMBL/GenBank/DDBJ whole genome shotgun (WGS) entry which is preliminary data.</text>
</comment>
<reference evidence="1 2" key="1">
    <citation type="submission" date="2017-11" db="EMBL/GenBank/DDBJ databases">
        <title>Population delineation of vibrios coincides with oyster pathogenicity.</title>
        <authorList>
            <person name="Bruto M."/>
            <person name="Labreuche Y."/>
            <person name="James A."/>
            <person name="Piel D."/>
            <person name="Chenivesse S."/>
            <person name="Petton B."/>
            <person name="Polz M.F."/>
            <person name="Le Roux F."/>
        </authorList>
    </citation>
    <scope>NUCLEOTIDE SEQUENCE [LARGE SCALE GENOMIC DNA]</scope>
    <source>
        <strain evidence="1 2">1F_55</strain>
    </source>
</reference>
<accession>A0A2T5E542</accession>
<evidence type="ECO:0000313" key="1">
    <source>
        <dbReference type="EMBL" id="PTP14451.1"/>
    </source>
</evidence>